<dbReference type="EMBL" id="LCHN01000037">
    <property type="protein sequence ID" value="KKT34475.1"/>
    <property type="molecule type" value="Genomic_DNA"/>
</dbReference>
<organism evidence="2 3">
    <name type="scientific">Candidatus Collierbacteria bacterium GW2011_GWA1_44_12</name>
    <dbReference type="NCBI Taxonomy" id="1618376"/>
    <lineage>
        <taxon>Bacteria</taxon>
        <taxon>Candidatus Collieribacteriota</taxon>
    </lineage>
</organism>
<evidence type="ECO:0008006" key="4">
    <source>
        <dbReference type="Google" id="ProtNLM"/>
    </source>
</evidence>
<feature type="chain" id="PRO_5002537313" description="Lipoprotein" evidence="1">
    <location>
        <begin position="24"/>
        <end position="269"/>
    </location>
</feature>
<reference evidence="2 3" key="1">
    <citation type="journal article" date="2015" name="Nature">
        <title>rRNA introns, odd ribosomes, and small enigmatic genomes across a large radiation of phyla.</title>
        <authorList>
            <person name="Brown C.T."/>
            <person name="Hug L.A."/>
            <person name="Thomas B.C."/>
            <person name="Sharon I."/>
            <person name="Castelle C.J."/>
            <person name="Singh A."/>
            <person name="Wilkins M.J."/>
            <person name="Williams K.H."/>
            <person name="Banfield J.F."/>
        </authorList>
    </citation>
    <scope>NUCLEOTIDE SEQUENCE [LARGE SCALE GENOMIC DNA]</scope>
</reference>
<evidence type="ECO:0000313" key="3">
    <source>
        <dbReference type="Proteomes" id="UP000034069"/>
    </source>
</evidence>
<accession>A0A0G1GIU8</accession>
<keyword evidence="1" id="KW-0732">Signal</keyword>
<proteinExistence type="predicted"/>
<evidence type="ECO:0000313" key="2">
    <source>
        <dbReference type="EMBL" id="KKT34475.1"/>
    </source>
</evidence>
<dbReference type="Proteomes" id="UP000034069">
    <property type="component" value="Unassembled WGS sequence"/>
</dbReference>
<evidence type="ECO:0000256" key="1">
    <source>
        <dbReference type="SAM" id="SignalP"/>
    </source>
</evidence>
<protein>
    <recommendedName>
        <fullName evidence="4">Lipoprotein</fullName>
    </recommendedName>
</protein>
<feature type="signal peptide" evidence="1">
    <location>
        <begin position="1"/>
        <end position="23"/>
    </location>
</feature>
<name>A0A0G1GIU8_9BACT</name>
<dbReference type="PROSITE" id="PS51257">
    <property type="entry name" value="PROKAR_LIPOPROTEIN"/>
    <property type="match status" value="1"/>
</dbReference>
<comment type="caution">
    <text evidence="2">The sequence shown here is derived from an EMBL/GenBank/DDBJ whole genome shotgun (WGS) entry which is preliminary data.</text>
</comment>
<sequence>MKIKSLIPLLIFALILSGCSKKATTTKTTPPAATKILVNELPFGERPFTVLVPHTSNRVFTFYTQNADKAKTASLDLEYQSGDLLKGARASLDTPIPNPFVKAIVLGSCSTGGKCTFDSDLKSGTMKFRLDFEGKTEVHVLKGDFTFILGQQNLPDGKVIFEPSRTNLKDNLILVNSLGVPTQVEKEVVLYPIVISAVGNKTVLGTLTINQSGVTEAAIYDGTSFKPLKFTAKENTLPWTKQVTITRDDQKGAQETLSLYLIGPIVLYK</sequence>
<dbReference type="AlphaFoldDB" id="A0A0G1GIU8"/>
<gene>
    <name evidence="2" type="ORF">UW23_C0037G0016</name>
</gene>